<reference evidence="2" key="1">
    <citation type="submission" date="2022-03" db="EMBL/GenBank/DDBJ databases">
        <title>De novo assembled genomes of Belliella spp. (Cyclobacteriaceae) strains.</title>
        <authorList>
            <person name="Szabo A."/>
            <person name="Korponai K."/>
            <person name="Felfoldi T."/>
        </authorList>
    </citation>
    <scope>NUCLEOTIDE SEQUENCE</scope>
    <source>
        <strain evidence="2">DSM 107340</strain>
    </source>
</reference>
<evidence type="ECO:0000313" key="3">
    <source>
        <dbReference type="Proteomes" id="UP001165488"/>
    </source>
</evidence>
<proteinExistence type="predicted"/>
<dbReference type="PROSITE" id="PS51257">
    <property type="entry name" value="PROKAR_LIPOPROTEIN"/>
    <property type="match status" value="1"/>
</dbReference>
<dbReference type="InterPro" id="IPR010496">
    <property type="entry name" value="AL/BT2_dom"/>
</dbReference>
<dbReference type="Gene3D" id="2.60.120.560">
    <property type="entry name" value="Exo-inulinase, domain 1"/>
    <property type="match status" value="1"/>
</dbReference>
<accession>A0ABS9UMZ9</accession>
<dbReference type="RefSeq" id="WP_241274163.1">
    <property type="nucleotide sequence ID" value="NZ_JAKZGS010000003.1"/>
</dbReference>
<protein>
    <submittedName>
        <fullName evidence="2">DUF1080 domain-containing protein</fullName>
    </submittedName>
</protein>
<keyword evidence="3" id="KW-1185">Reference proteome</keyword>
<evidence type="ECO:0000313" key="2">
    <source>
        <dbReference type="EMBL" id="MCH7397658.1"/>
    </source>
</evidence>
<feature type="domain" description="3-keto-alpha-glucoside-1,2-lyase/3-keto-2-hydroxy-glucal hydratase" evidence="1">
    <location>
        <begin position="47"/>
        <end position="248"/>
    </location>
</feature>
<organism evidence="2 3">
    <name type="scientific">Belliella calami</name>
    <dbReference type="NCBI Taxonomy" id="2923436"/>
    <lineage>
        <taxon>Bacteria</taxon>
        <taxon>Pseudomonadati</taxon>
        <taxon>Bacteroidota</taxon>
        <taxon>Cytophagia</taxon>
        <taxon>Cytophagales</taxon>
        <taxon>Cyclobacteriaceae</taxon>
        <taxon>Belliella</taxon>
    </lineage>
</organism>
<sequence length="250" mass="28193">MKKKLIYLGITALLIACSSEKKTENLEETPVEVREDNTLTDDEKAEGWMLLFDGENVDGWRAYNGDSFPEGWTVEEGALKGLGLGGDIGGDIVFGAVEFSEFEMEFDWKIGEGGNSGVFYHVVEGEQYKAPYYTAPEYQVIDQLGFPQKLELWQSIGADYAMYDPDFEGAVKSAGEWNTSKIVFSEKGASYWLNGKKTVEFVPYSEDWNQRKNSGKWDEYPDYAMSKSGLIGLQDHGSAVWFKNIKIKRL</sequence>
<evidence type="ECO:0000259" key="1">
    <source>
        <dbReference type="Pfam" id="PF06439"/>
    </source>
</evidence>
<gene>
    <name evidence="2" type="ORF">MM236_06640</name>
</gene>
<name>A0ABS9UMZ9_9BACT</name>
<comment type="caution">
    <text evidence="2">The sequence shown here is derived from an EMBL/GenBank/DDBJ whole genome shotgun (WGS) entry which is preliminary data.</text>
</comment>
<dbReference type="Pfam" id="PF06439">
    <property type="entry name" value="3keto-disac_hyd"/>
    <property type="match status" value="1"/>
</dbReference>
<dbReference type="EMBL" id="JAKZGS010000003">
    <property type="protein sequence ID" value="MCH7397658.1"/>
    <property type="molecule type" value="Genomic_DNA"/>
</dbReference>
<dbReference type="Proteomes" id="UP001165488">
    <property type="component" value="Unassembled WGS sequence"/>
</dbReference>